<dbReference type="PROSITE" id="PS51257">
    <property type="entry name" value="PROKAR_LIPOPROTEIN"/>
    <property type="match status" value="1"/>
</dbReference>
<evidence type="ECO:0000313" key="9">
    <source>
        <dbReference type="EMBL" id="KDR53313.1"/>
    </source>
</evidence>
<evidence type="ECO:0000256" key="2">
    <source>
        <dbReference type="ARBA" id="ARBA00006275"/>
    </source>
</evidence>
<dbReference type="EMBL" id="JNGW01000022">
    <property type="protein sequence ID" value="KDR53313.1"/>
    <property type="molecule type" value="Genomic_DNA"/>
</dbReference>
<keyword evidence="4" id="KW-0472">Membrane</keyword>
<dbReference type="CDD" id="cd08977">
    <property type="entry name" value="SusD"/>
    <property type="match status" value="1"/>
</dbReference>
<evidence type="ECO:0000256" key="1">
    <source>
        <dbReference type="ARBA" id="ARBA00004442"/>
    </source>
</evidence>
<evidence type="ECO:0000256" key="4">
    <source>
        <dbReference type="ARBA" id="ARBA00023136"/>
    </source>
</evidence>
<dbReference type="InterPro" id="IPR033985">
    <property type="entry name" value="SusD-like_N"/>
</dbReference>
<evidence type="ECO:0000313" key="10">
    <source>
        <dbReference type="Proteomes" id="UP000027442"/>
    </source>
</evidence>
<proteinExistence type="inferred from homology"/>
<dbReference type="SUPFAM" id="SSF48452">
    <property type="entry name" value="TPR-like"/>
    <property type="match status" value="1"/>
</dbReference>
<keyword evidence="5" id="KW-0998">Cell outer membrane</keyword>
<feature type="signal peptide" evidence="6">
    <location>
        <begin position="1"/>
        <end position="17"/>
    </location>
</feature>
<evidence type="ECO:0000256" key="3">
    <source>
        <dbReference type="ARBA" id="ARBA00022729"/>
    </source>
</evidence>
<protein>
    <submittedName>
        <fullName evidence="9">SusD family protein</fullName>
    </submittedName>
</protein>
<dbReference type="InterPro" id="IPR012944">
    <property type="entry name" value="SusD_RagB_dom"/>
</dbReference>
<name>A0A069QKC6_HOYLO</name>
<dbReference type="HOGENOM" id="CLU_015553_1_3_10"/>
<dbReference type="AlphaFoldDB" id="A0A069QKC6"/>
<dbReference type="RefSeq" id="WP_018967860.1">
    <property type="nucleotide sequence ID" value="NZ_KB899218.1"/>
</dbReference>
<evidence type="ECO:0000259" key="8">
    <source>
        <dbReference type="Pfam" id="PF14322"/>
    </source>
</evidence>
<dbReference type="PATRIC" id="fig|1122985.7.peg.706"/>
<dbReference type="GO" id="GO:0009279">
    <property type="term" value="C:cell outer membrane"/>
    <property type="evidence" value="ECO:0007669"/>
    <property type="project" value="UniProtKB-SubCell"/>
</dbReference>
<dbReference type="InterPro" id="IPR011990">
    <property type="entry name" value="TPR-like_helical_dom_sf"/>
</dbReference>
<comment type="similarity">
    <text evidence="2">Belongs to the SusD family.</text>
</comment>
<gene>
    <name evidence="9" type="ORF">HMPREF1991_00677</name>
</gene>
<dbReference type="eggNOG" id="COG0446">
    <property type="taxonomic scope" value="Bacteria"/>
</dbReference>
<feature type="domain" description="RagB/SusD" evidence="7">
    <location>
        <begin position="266"/>
        <end position="489"/>
    </location>
</feature>
<dbReference type="Pfam" id="PF07980">
    <property type="entry name" value="SusD_RagB"/>
    <property type="match status" value="1"/>
</dbReference>
<feature type="domain" description="SusD-like N-terminal" evidence="8">
    <location>
        <begin position="24"/>
        <end position="225"/>
    </location>
</feature>
<dbReference type="Gene3D" id="1.25.40.390">
    <property type="match status" value="1"/>
</dbReference>
<feature type="chain" id="PRO_5001665442" evidence="6">
    <location>
        <begin position="18"/>
        <end position="489"/>
    </location>
</feature>
<comment type="subcellular location">
    <subcellularLocation>
        <location evidence="1">Cell outer membrane</location>
    </subcellularLocation>
</comment>
<evidence type="ECO:0000256" key="6">
    <source>
        <dbReference type="SAM" id="SignalP"/>
    </source>
</evidence>
<keyword evidence="3 6" id="KW-0732">Signal</keyword>
<keyword evidence="10" id="KW-1185">Reference proteome</keyword>
<evidence type="ECO:0000259" key="7">
    <source>
        <dbReference type="Pfam" id="PF07980"/>
    </source>
</evidence>
<reference evidence="9 10" key="1">
    <citation type="submission" date="2013-08" db="EMBL/GenBank/DDBJ databases">
        <authorList>
            <person name="Weinstock G."/>
            <person name="Sodergren E."/>
            <person name="Wylie T."/>
            <person name="Fulton L."/>
            <person name="Fulton R."/>
            <person name="Fronick C."/>
            <person name="O'Laughlin M."/>
            <person name="Godfrey J."/>
            <person name="Miner T."/>
            <person name="Herter B."/>
            <person name="Appelbaum E."/>
            <person name="Cordes M."/>
            <person name="Lek S."/>
            <person name="Wollam A."/>
            <person name="Pepin K.H."/>
            <person name="Palsikar V.B."/>
            <person name="Mitreva M."/>
            <person name="Wilson R.K."/>
        </authorList>
    </citation>
    <scope>NUCLEOTIDE SEQUENCE [LARGE SCALE GENOMIC DNA]</scope>
    <source>
        <strain evidence="9 10">ATCC 15930</strain>
    </source>
</reference>
<comment type="caution">
    <text evidence="9">The sequence shown here is derived from an EMBL/GenBank/DDBJ whole genome shotgun (WGS) entry which is preliminary data.</text>
</comment>
<dbReference type="Proteomes" id="UP000027442">
    <property type="component" value="Unassembled WGS sequence"/>
</dbReference>
<organism evidence="9 10">
    <name type="scientific">Hoylesella loescheii DSM 19665 = JCM 12249 = ATCC 15930</name>
    <dbReference type="NCBI Taxonomy" id="1122985"/>
    <lineage>
        <taxon>Bacteria</taxon>
        <taxon>Pseudomonadati</taxon>
        <taxon>Bacteroidota</taxon>
        <taxon>Bacteroidia</taxon>
        <taxon>Bacteroidales</taxon>
        <taxon>Prevotellaceae</taxon>
        <taxon>Hoylesella</taxon>
    </lineage>
</organism>
<sequence>MKRYLIYIMMPMAMGFAACDPEGFLDTPVPSIDQNTFFANESAAKSTLVGAYDPAGWMGYIQYLEWAIGDVASDDAIKGGGGDSDQPEMYDIEHFRASPEMEQLSTAWQQQYEGINRANRVIQGVKGNTNISEAAQRRFIAEARFMRAYYHFCLMKVFGPVPLVDHLLEPSEYKGGRASMEACWAFLEDDFKAAMQELPHKKDQPAEDLGRATWGAAAAFLTKCYIWQEKWKEAEALAKEIVASGDYSLQPNYGDLFTIATDNGVESVFDIQLKDFNMTQWGDENEGSMIEIYQRSRDDRNGGWGFDQPTQNLYDEFEAGDPRREWTIIKHGDVLWKGTDDEETIYTNYDPVHNPDAPAVGYCRRKGTLPKSQRPSMEDAASLNVRVIRYADVLLWQAEAAAHNGSDWQTPLNAVRKRVGLGESPYKSDPLKAVYHERRVELAMESHRYWDLVRTGRGNLIEGYTDNKRYLPIPQSEIGLNPNLTQNPY</sequence>
<accession>A0A069QKC6</accession>
<dbReference type="Pfam" id="PF14322">
    <property type="entry name" value="SusD-like_3"/>
    <property type="match status" value="1"/>
</dbReference>
<evidence type="ECO:0000256" key="5">
    <source>
        <dbReference type="ARBA" id="ARBA00023237"/>
    </source>
</evidence>